<organism evidence="1 2">
    <name type="scientific">Polyodon spathula</name>
    <name type="common">North American paddlefish</name>
    <name type="synonym">Squalus spathula</name>
    <dbReference type="NCBI Taxonomy" id="7913"/>
    <lineage>
        <taxon>Eukaryota</taxon>
        <taxon>Metazoa</taxon>
        <taxon>Chordata</taxon>
        <taxon>Craniata</taxon>
        <taxon>Vertebrata</taxon>
        <taxon>Euteleostomi</taxon>
        <taxon>Actinopterygii</taxon>
        <taxon>Chondrostei</taxon>
        <taxon>Acipenseriformes</taxon>
        <taxon>Polyodontidae</taxon>
        <taxon>Polyodon</taxon>
    </lineage>
</organism>
<comment type="caution">
    <text evidence="1">The sequence shown here is derived from an EMBL/GenBank/DDBJ whole genome shotgun (WGS) entry which is preliminary data.</text>
</comment>
<name>A0ABS2YJG3_POLSP</name>
<dbReference type="Proteomes" id="UP001166093">
    <property type="component" value="Unassembled WGS sequence"/>
</dbReference>
<evidence type="ECO:0000313" key="2">
    <source>
        <dbReference type="Proteomes" id="UP001166093"/>
    </source>
</evidence>
<evidence type="ECO:0000313" key="1">
    <source>
        <dbReference type="EMBL" id="MBN3286846.1"/>
    </source>
</evidence>
<feature type="non-terminal residue" evidence="1">
    <location>
        <position position="68"/>
    </location>
</feature>
<protein>
    <submittedName>
        <fullName evidence="1">MAON protein</fullName>
    </submittedName>
</protein>
<keyword evidence="2" id="KW-1185">Reference proteome</keyword>
<sequence>MDADQFTFSLSQQVVEYAYKNSIATVNPEPTDIEAFVRSHLYSTDYDGFTFDNYSWPEEAMKVQTVQL</sequence>
<gene>
    <name evidence="1" type="primary">Me3_1</name>
    <name evidence="1" type="ORF">GTO93_0022550</name>
</gene>
<dbReference type="EMBL" id="JAAWVQ010161098">
    <property type="protein sequence ID" value="MBN3286846.1"/>
    <property type="molecule type" value="Genomic_DNA"/>
</dbReference>
<dbReference type="Gene3D" id="6.20.310.10">
    <property type="match status" value="1"/>
</dbReference>
<accession>A0ABS2YJG3</accession>
<reference evidence="1" key="1">
    <citation type="journal article" date="2021" name="Cell">
        <title>Tracing the genetic footprints of vertebrate landing in non-teleost ray-finned fishes.</title>
        <authorList>
            <person name="Bi X."/>
            <person name="Wang K."/>
            <person name="Yang L."/>
            <person name="Pan H."/>
            <person name="Jiang H."/>
            <person name="Wei Q."/>
            <person name="Fang M."/>
            <person name="Yu H."/>
            <person name="Zhu C."/>
            <person name="Cai Y."/>
            <person name="He Y."/>
            <person name="Gan X."/>
            <person name="Zeng H."/>
            <person name="Yu D."/>
            <person name="Zhu Y."/>
            <person name="Jiang H."/>
            <person name="Qiu Q."/>
            <person name="Yang H."/>
            <person name="Zhang Y.E."/>
            <person name="Wang W."/>
            <person name="Zhu M."/>
            <person name="He S."/>
            <person name="Zhang G."/>
        </authorList>
    </citation>
    <scope>NUCLEOTIDE SEQUENCE</scope>
    <source>
        <strain evidence="1">Pddl_001</strain>
    </source>
</reference>
<proteinExistence type="predicted"/>
<feature type="non-terminal residue" evidence="1">
    <location>
        <position position="1"/>
    </location>
</feature>